<organism evidence="7 8">
    <name type="scientific">Candidatus Ruthenibacterium avium</name>
    <dbReference type="NCBI Taxonomy" id="2838751"/>
    <lineage>
        <taxon>Bacteria</taxon>
        <taxon>Bacillati</taxon>
        <taxon>Bacillota</taxon>
        <taxon>Clostridia</taxon>
        <taxon>Eubacteriales</taxon>
        <taxon>Oscillospiraceae</taxon>
        <taxon>Ruthenibacterium</taxon>
    </lineage>
</organism>
<dbReference type="PRINTS" id="PR00419">
    <property type="entry name" value="ADXRDTASE"/>
</dbReference>
<dbReference type="Pfam" id="PF07992">
    <property type="entry name" value="Pyr_redox_2"/>
    <property type="match status" value="1"/>
</dbReference>
<dbReference type="Gene3D" id="1.10.1060.10">
    <property type="entry name" value="Alpha-helical ferredoxin"/>
    <property type="match status" value="1"/>
</dbReference>
<keyword evidence="3" id="KW-0314">Glutamate biosynthesis</keyword>
<evidence type="ECO:0000259" key="5">
    <source>
        <dbReference type="Pfam" id="PF07992"/>
    </source>
</evidence>
<dbReference type="InterPro" id="IPR023753">
    <property type="entry name" value="FAD/NAD-binding_dom"/>
</dbReference>
<evidence type="ECO:0000256" key="1">
    <source>
        <dbReference type="ARBA" id="ARBA00022605"/>
    </source>
</evidence>
<dbReference type="Gene3D" id="3.50.50.60">
    <property type="entry name" value="FAD/NAD(P)-binding domain"/>
    <property type="match status" value="2"/>
</dbReference>
<dbReference type="SUPFAM" id="SSF46548">
    <property type="entry name" value="alpha-helical ferredoxin"/>
    <property type="match status" value="1"/>
</dbReference>
<comment type="pathway">
    <text evidence="4">Amino-acid biosynthesis.</text>
</comment>
<dbReference type="GO" id="GO:0016639">
    <property type="term" value="F:oxidoreductase activity, acting on the CH-NH2 group of donors, NAD or NADP as acceptor"/>
    <property type="evidence" value="ECO:0007669"/>
    <property type="project" value="InterPro"/>
</dbReference>
<name>A0A9D2M1M9_9FIRM</name>
<gene>
    <name evidence="7" type="ORF">H9943_02830</name>
</gene>
<accession>A0A9D2M1M9</accession>
<dbReference type="GO" id="GO:0006537">
    <property type="term" value="P:glutamate biosynthetic process"/>
    <property type="evidence" value="ECO:0007669"/>
    <property type="project" value="UniProtKB-KW"/>
</dbReference>
<evidence type="ECO:0000313" key="7">
    <source>
        <dbReference type="EMBL" id="HJB39312.1"/>
    </source>
</evidence>
<keyword evidence="1" id="KW-0028">Amino-acid biosynthesis</keyword>
<dbReference type="AlphaFoldDB" id="A0A9D2M1M9"/>
<evidence type="ECO:0000256" key="3">
    <source>
        <dbReference type="ARBA" id="ARBA00023164"/>
    </source>
</evidence>
<evidence type="ECO:0000256" key="4">
    <source>
        <dbReference type="ARBA" id="ARBA00029440"/>
    </source>
</evidence>
<evidence type="ECO:0000313" key="8">
    <source>
        <dbReference type="Proteomes" id="UP000824209"/>
    </source>
</evidence>
<dbReference type="NCBIfam" id="TIGR01317">
    <property type="entry name" value="GOGAT_sm_gam"/>
    <property type="match status" value="1"/>
</dbReference>
<sequence>MAKPTGFLEYPAKHNQGEEPLHRIRHFNEFYTPLPMEERRKQAARCMDCGVPFCQSGEALFGMTSGCPLHNLVPEMNDLVYHGNLKQAYFRLSKTHSLPEFTARVCPALCEAACTCAAAEGAVCTKDNELAVIEYAYENGLVTPDLPLTKTGKSVGIVGSGPAGLAAAIWLNRRGHSVTVYEQQPLPGGLLRYGIPNMKLDKRIIDRRIQQMAASGITFVCNTRIGRDISTVQLCKRHDRILLAIGAGVPRDIGVPGRDGENILFAVDFLSDITKKLEHSDYEPVSSELVQGKNVLVIGGGDTGNDCVGTCVRLGAKSIVQLEMMPCPPETRSADNPWPQWPRVKKTDYGQQEAAAVYGSDPRVYQTTVQRFVSDESGHVRAAVTVSLKAEKGEDGRFKMTPIAGTEQEIPCELVLIAAGFTGCEELLPKQLGIEVSPRGTISTEQKTYETSAKHVFAAGDARRGQSLVVWAIAEGENAARAIDASLMGYSNL</sequence>
<keyword evidence="2" id="KW-0560">Oxidoreductase</keyword>
<evidence type="ECO:0000259" key="6">
    <source>
        <dbReference type="Pfam" id="PF14691"/>
    </source>
</evidence>
<dbReference type="Pfam" id="PF14691">
    <property type="entry name" value="Fer4_20"/>
    <property type="match status" value="1"/>
</dbReference>
<reference evidence="7" key="2">
    <citation type="submission" date="2021-04" db="EMBL/GenBank/DDBJ databases">
        <authorList>
            <person name="Gilroy R."/>
        </authorList>
    </citation>
    <scope>NUCLEOTIDE SEQUENCE</scope>
    <source>
        <strain evidence="7">ChiBcec8-14828</strain>
    </source>
</reference>
<dbReference type="PANTHER" id="PTHR43100">
    <property type="entry name" value="GLUTAMATE SYNTHASE [NADPH] SMALL CHAIN"/>
    <property type="match status" value="1"/>
</dbReference>
<dbReference type="InterPro" id="IPR006005">
    <property type="entry name" value="Glut_synth_ssu1"/>
</dbReference>
<dbReference type="InterPro" id="IPR036188">
    <property type="entry name" value="FAD/NAD-bd_sf"/>
</dbReference>
<proteinExistence type="predicted"/>
<reference evidence="7" key="1">
    <citation type="journal article" date="2021" name="PeerJ">
        <title>Extensive microbial diversity within the chicken gut microbiome revealed by metagenomics and culture.</title>
        <authorList>
            <person name="Gilroy R."/>
            <person name="Ravi A."/>
            <person name="Getino M."/>
            <person name="Pursley I."/>
            <person name="Horton D.L."/>
            <person name="Alikhan N.F."/>
            <person name="Baker D."/>
            <person name="Gharbi K."/>
            <person name="Hall N."/>
            <person name="Watson M."/>
            <person name="Adriaenssens E.M."/>
            <person name="Foster-Nyarko E."/>
            <person name="Jarju S."/>
            <person name="Secka A."/>
            <person name="Antonio M."/>
            <person name="Oren A."/>
            <person name="Chaudhuri R.R."/>
            <person name="La Ragione R."/>
            <person name="Hildebrand F."/>
            <person name="Pallen M.J."/>
        </authorList>
    </citation>
    <scope>NUCLEOTIDE SEQUENCE</scope>
    <source>
        <strain evidence="7">ChiBcec8-14828</strain>
    </source>
</reference>
<dbReference type="Proteomes" id="UP000824209">
    <property type="component" value="Unassembled WGS sequence"/>
</dbReference>
<dbReference type="SUPFAM" id="SSF51971">
    <property type="entry name" value="Nucleotide-binding domain"/>
    <property type="match status" value="1"/>
</dbReference>
<comment type="caution">
    <text evidence="7">The sequence shown here is derived from an EMBL/GenBank/DDBJ whole genome shotgun (WGS) entry which is preliminary data.</text>
</comment>
<evidence type="ECO:0000256" key="2">
    <source>
        <dbReference type="ARBA" id="ARBA00023002"/>
    </source>
</evidence>
<dbReference type="EMBL" id="DWYA01000028">
    <property type="protein sequence ID" value="HJB39312.1"/>
    <property type="molecule type" value="Genomic_DNA"/>
</dbReference>
<feature type="domain" description="Dihydroprymidine dehydrogenase" evidence="6">
    <location>
        <begin position="23"/>
        <end position="139"/>
    </location>
</feature>
<dbReference type="InterPro" id="IPR051394">
    <property type="entry name" value="Glutamate_Synthase"/>
</dbReference>
<feature type="domain" description="FAD/NAD(P)-binding" evidence="5">
    <location>
        <begin position="154"/>
        <end position="476"/>
    </location>
</feature>
<dbReference type="InterPro" id="IPR028261">
    <property type="entry name" value="DPD_II"/>
</dbReference>
<protein>
    <submittedName>
        <fullName evidence="7">Glutamate synthase subunit beta</fullName>
    </submittedName>
</protein>
<dbReference type="GO" id="GO:0051536">
    <property type="term" value="F:iron-sulfur cluster binding"/>
    <property type="evidence" value="ECO:0007669"/>
    <property type="project" value="InterPro"/>
</dbReference>
<dbReference type="PANTHER" id="PTHR43100:SF1">
    <property type="entry name" value="GLUTAMATE SYNTHASE [NADPH] SMALL CHAIN"/>
    <property type="match status" value="1"/>
</dbReference>
<dbReference type="InterPro" id="IPR009051">
    <property type="entry name" value="Helical_ferredxn"/>
</dbReference>